<organism evidence="2 3">
    <name type="scientific">Ornithinimicrobium tianjinense</name>
    <dbReference type="NCBI Taxonomy" id="1195761"/>
    <lineage>
        <taxon>Bacteria</taxon>
        <taxon>Bacillati</taxon>
        <taxon>Actinomycetota</taxon>
        <taxon>Actinomycetes</taxon>
        <taxon>Micrococcales</taxon>
        <taxon>Ornithinimicrobiaceae</taxon>
        <taxon>Ornithinimicrobium</taxon>
    </lineage>
</organism>
<reference evidence="2" key="2">
    <citation type="submission" date="2020-09" db="EMBL/GenBank/DDBJ databases">
        <authorList>
            <person name="Sun Q."/>
            <person name="Zhou Y."/>
        </authorList>
    </citation>
    <scope>NUCLEOTIDE SEQUENCE</scope>
    <source>
        <strain evidence="2">CGMCC 1.12160</strain>
    </source>
</reference>
<keyword evidence="3" id="KW-1185">Reference proteome</keyword>
<sequence length="172" mass="19167">MAIERADVGSWVVRCSPDEKWDYWRALDEGQEIAGVPYPSAWSLGTTYRNELIEVGDLIVLYVGGAKNPAVVEIGVVTEGVHVDRWDPRYTVDPSKKGVPMPFVGYDAVILTTPVPRTALKSDHRFTGSELMRMRMAPNPLYFTPDESRALADFIDQQDLQAAGWPGRLAKT</sequence>
<dbReference type="RefSeq" id="WP_188427990.1">
    <property type="nucleotide sequence ID" value="NZ_BAABKH010000010.1"/>
</dbReference>
<reference evidence="2" key="1">
    <citation type="journal article" date="2014" name="Int. J. Syst. Evol. Microbiol.">
        <title>Complete genome sequence of Corynebacterium casei LMG S-19264T (=DSM 44701T), isolated from a smear-ripened cheese.</title>
        <authorList>
            <consortium name="US DOE Joint Genome Institute (JGI-PGF)"/>
            <person name="Walter F."/>
            <person name="Albersmeier A."/>
            <person name="Kalinowski J."/>
            <person name="Ruckert C."/>
        </authorList>
    </citation>
    <scope>NUCLEOTIDE SEQUENCE</scope>
    <source>
        <strain evidence="2">CGMCC 1.12160</strain>
    </source>
</reference>
<name>A0A917F1U5_9MICO</name>
<proteinExistence type="predicted"/>
<dbReference type="AlphaFoldDB" id="A0A917F1U5"/>
<dbReference type="Pfam" id="PF01878">
    <property type="entry name" value="EVE"/>
    <property type="match status" value="1"/>
</dbReference>
<dbReference type="SUPFAM" id="SSF88697">
    <property type="entry name" value="PUA domain-like"/>
    <property type="match status" value="1"/>
</dbReference>
<dbReference type="EMBL" id="BMEM01000001">
    <property type="protein sequence ID" value="GGF40087.1"/>
    <property type="molecule type" value="Genomic_DNA"/>
</dbReference>
<gene>
    <name evidence="2" type="ORF">GCM10011366_04630</name>
</gene>
<evidence type="ECO:0000313" key="3">
    <source>
        <dbReference type="Proteomes" id="UP000605670"/>
    </source>
</evidence>
<evidence type="ECO:0000259" key="1">
    <source>
        <dbReference type="Pfam" id="PF01878"/>
    </source>
</evidence>
<dbReference type="InterPro" id="IPR015947">
    <property type="entry name" value="PUA-like_sf"/>
</dbReference>
<dbReference type="InterPro" id="IPR002740">
    <property type="entry name" value="EVE_domain"/>
</dbReference>
<protein>
    <recommendedName>
        <fullName evidence="1">EVE domain-containing protein</fullName>
    </recommendedName>
</protein>
<accession>A0A917F1U5</accession>
<dbReference type="Proteomes" id="UP000605670">
    <property type="component" value="Unassembled WGS sequence"/>
</dbReference>
<feature type="domain" description="EVE" evidence="1">
    <location>
        <begin position="52"/>
        <end position="134"/>
    </location>
</feature>
<evidence type="ECO:0000313" key="2">
    <source>
        <dbReference type="EMBL" id="GGF40087.1"/>
    </source>
</evidence>
<comment type="caution">
    <text evidence="2">The sequence shown here is derived from an EMBL/GenBank/DDBJ whole genome shotgun (WGS) entry which is preliminary data.</text>
</comment>